<evidence type="ECO:0000313" key="3">
    <source>
        <dbReference type="EMBL" id="MBB5225970.1"/>
    </source>
</evidence>
<feature type="compositionally biased region" description="Gly residues" evidence="1">
    <location>
        <begin position="59"/>
        <end position="75"/>
    </location>
</feature>
<dbReference type="SUPFAM" id="SSF53146">
    <property type="entry name" value="Nitrogenase accessory factor-like"/>
    <property type="match status" value="1"/>
</dbReference>
<accession>A0A7W8G8Z9</accession>
<organism evidence="3 4">
    <name type="scientific">Treponema ruminis</name>
    <dbReference type="NCBI Taxonomy" id="744515"/>
    <lineage>
        <taxon>Bacteria</taxon>
        <taxon>Pseudomonadati</taxon>
        <taxon>Spirochaetota</taxon>
        <taxon>Spirochaetia</taxon>
        <taxon>Spirochaetales</taxon>
        <taxon>Treponemataceae</taxon>
        <taxon>Treponema</taxon>
    </lineage>
</organism>
<reference evidence="3 4" key="1">
    <citation type="submission" date="2020-08" db="EMBL/GenBank/DDBJ databases">
        <title>Genomic Encyclopedia of Type Strains, Phase IV (KMG-IV): sequencing the most valuable type-strain genomes for metagenomic binning, comparative biology and taxonomic classification.</title>
        <authorList>
            <person name="Goeker M."/>
        </authorList>
    </citation>
    <scope>NUCLEOTIDE SEQUENCE [LARGE SCALE GENOMIC DNA]</scope>
    <source>
        <strain evidence="3 4">DSM 103462</strain>
    </source>
</reference>
<dbReference type="InterPro" id="IPR051840">
    <property type="entry name" value="NifX/NifY_domain"/>
</dbReference>
<dbReference type="AlphaFoldDB" id="A0A7W8G8Z9"/>
<evidence type="ECO:0000313" key="4">
    <source>
        <dbReference type="Proteomes" id="UP000518887"/>
    </source>
</evidence>
<evidence type="ECO:0000259" key="2">
    <source>
        <dbReference type="Pfam" id="PF02579"/>
    </source>
</evidence>
<evidence type="ECO:0000256" key="1">
    <source>
        <dbReference type="SAM" id="MobiDB-lite"/>
    </source>
</evidence>
<dbReference type="EMBL" id="JACHFQ010000004">
    <property type="protein sequence ID" value="MBB5225970.1"/>
    <property type="molecule type" value="Genomic_DNA"/>
</dbReference>
<protein>
    <submittedName>
        <fullName evidence="3">Putative Fe-Mo cluster-binding NifX family protein</fullName>
    </submittedName>
</protein>
<dbReference type="Pfam" id="PF02579">
    <property type="entry name" value="Nitro_FeMo-Co"/>
    <property type="match status" value="1"/>
</dbReference>
<keyword evidence="4" id="KW-1185">Reference proteome</keyword>
<proteinExistence type="predicted"/>
<dbReference type="PANTHER" id="PTHR33937">
    <property type="entry name" value="IRON-MOLYBDENUM PROTEIN-RELATED-RELATED"/>
    <property type="match status" value="1"/>
</dbReference>
<dbReference type="PANTHER" id="PTHR33937:SF2">
    <property type="entry name" value="DINITROGENASE IRON-MOLYBDENUM COFACTOR BIOSYNTHESIS DOMAIN-CONTAINING PROTEIN"/>
    <property type="match status" value="1"/>
</dbReference>
<comment type="caution">
    <text evidence="3">The sequence shown here is derived from an EMBL/GenBank/DDBJ whole genome shotgun (WGS) entry which is preliminary data.</text>
</comment>
<dbReference type="Proteomes" id="UP000518887">
    <property type="component" value="Unassembled WGS sequence"/>
</dbReference>
<dbReference type="InterPro" id="IPR036105">
    <property type="entry name" value="DiNase_FeMo-co_biosyn_sf"/>
</dbReference>
<dbReference type="RefSeq" id="WP_184658800.1">
    <property type="nucleotide sequence ID" value="NZ_CP031518.1"/>
</dbReference>
<name>A0A7W8G8Z9_9SPIR</name>
<feature type="domain" description="Dinitrogenase iron-molybdenum cofactor biosynthesis" evidence="2">
    <location>
        <begin position="70"/>
        <end position="127"/>
    </location>
</feature>
<sequence length="142" mass="15099">MSEKYKVAVATSDGKTVDSHFGHVQSFLIFEVDEESGKAEDIGERDVTAACSGGSCGGVQSGSDSGCGGHNGAGSGSSPMDEIAKALSDVDYVLVARIGPHAIRALAKYDVTAYDIVLPIEEAIAKINEYRIKIKERKQKRY</sequence>
<feature type="region of interest" description="Disordered" evidence="1">
    <location>
        <begin position="59"/>
        <end position="78"/>
    </location>
</feature>
<gene>
    <name evidence="3" type="ORF">HNP76_001338</name>
</gene>
<dbReference type="Gene3D" id="3.30.420.130">
    <property type="entry name" value="Dinitrogenase iron-molybdenum cofactor biosynthesis domain"/>
    <property type="match status" value="1"/>
</dbReference>
<dbReference type="InterPro" id="IPR003731">
    <property type="entry name" value="Di-Nase_FeMo-co_biosynth"/>
</dbReference>